<name>A0A9N7VIB7_PLEPL</name>
<evidence type="ECO:0000313" key="2">
    <source>
        <dbReference type="EMBL" id="CAB1448946.1"/>
    </source>
</evidence>
<dbReference type="AlphaFoldDB" id="A0A9N7VIB7"/>
<keyword evidence="3" id="KW-1185">Reference proteome</keyword>
<sequence>MSGCLCCCIPQQQHTPAQHHPYTVWLVEETLEPEAAAALYLLPLNSLRTQNILIVWAEEPPECGQLSCCLCSRIFTTGRGQEEEHAVSSPTPEEHLAQSSSHHEDNRSQQSPDAPSSALRSALCLRTSAVK</sequence>
<comment type="caution">
    <text evidence="2">The sequence shown here is derived from an EMBL/GenBank/DDBJ whole genome shotgun (WGS) entry which is preliminary data.</text>
</comment>
<gene>
    <name evidence="2" type="ORF">PLEPLA_LOCUS36596</name>
</gene>
<evidence type="ECO:0000313" key="3">
    <source>
        <dbReference type="Proteomes" id="UP001153269"/>
    </source>
</evidence>
<organism evidence="2 3">
    <name type="scientific">Pleuronectes platessa</name>
    <name type="common">European plaice</name>
    <dbReference type="NCBI Taxonomy" id="8262"/>
    <lineage>
        <taxon>Eukaryota</taxon>
        <taxon>Metazoa</taxon>
        <taxon>Chordata</taxon>
        <taxon>Craniata</taxon>
        <taxon>Vertebrata</taxon>
        <taxon>Euteleostomi</taxon>
        <taxon>Actinopterygii</taxon>
        <taxon>Neopterygii</taxon>
        <taxon>Teleostei</taxon>
        <taxon>Neoteleostei</taxon>
        <taxon>Acanthomorphata</taxon>
        <taxon>Carangaria</taxon>
        <taxon>Pleuronectiformes</taxon>
        <taxon>Pleuronectoidei</taxon>
        <taxon>Pleuronectidae</taxon>
        <taxon>Pleuronectes</taxon>
    </lineage>
</organism>
<feature type="region of interest" description="Disordered" evidence="1">
    <location>
        <begin position="81"/>
        <end position="131"/>
    </location>
</feature>
<dbReference type="EMBL" id="CADEAL010003993">
    <property type="protein sequence ID" value="CAB1448946.1"/>
    <property type="molecule type" value="Genomic_DNA"/>
</dbReference>
<reference evidence="2" key="1">
    <citation type="submission" date="2020-03" db="EMBL/GenBank/DDBJ databases">
        <authorList>
            <person name="Weist P."/>
        </authorList>
    </citation>
    <scope>NUCLEOTIDE SEQUENCE</scope>
</reference>
<feature type="compositionally biased region" description="Basic and acidic residues" evidence="1">
    <location>
        <begin position="81"/>
        <end position="107"/>
    </location>
</feature>
<dbReference type="Proteomes" id="UP001153269">
    <property type="component" value="Unassembled WGS sequence"/>
</dbReference>
<protein>
    <submittedName>
        <fullName evidence="2">Uncharacterized protein</fullName>
    </submittedName>
</protein>
<accession>A0A9N7VIB7</accession>
<proteinExistence type="predicted"/>
<evidence type="ECO:0000256" key="1">
    <source>
        <dbReference type="SAM" id="MobiDB-lite"/>
    </source>
</evidence>